<keyword evidence="2" id="KW-1185">Reference proteome</keyword>
<protein>
    <submittedName>
        <fullName evidence="1">Uncharacterized protein</fullName>
    </submittedName>
</protein>
<dbReference type="Proteomes" id="UP001150603">
    <property type="component" value="Unassembled WGS sequence"/>
</dbReference>
<name>A0ACC1J6C1_9FUNG</name>
<evidence type="ECO:0000313" key="2">
    <source>
        <dbReference type="Proteomes" id="UP001150603"/>
    </source>
</evidence>
<evidence type="ECO:0000313" key="1">
    <source>
        <dbReference type="EMBL" id="KAJ1939156.1"/>
    </source>
</evidence>
<gene>
    <name evidence="1" type="ORF">FBU59_004216</name>
</gene>
<feature type="non-terminal residue" evidence="1">
    <location>
        <position position="1"/>
    </location>
</feature>
<proteinExistence type="predicted"/>
<accession>A0ACC1J6C1</accession>
<organism evidence="1 2">
    <name type="scientific">Linderina macrospora</name>
    <dbReference type="NCBI Taxonomy" id="4868"/>
    <lineage>
        <taxon>Eukaryota</taxon>
        <taxon>Fungi</taxon>
        <taxon>Fungi incertae sedis</taxon>
        <taxon>Zoopagomycota</taxon>
        <taxon>Kickxellomycotina</taxon>
        <taxon>Kickxellomycetes</taxon>
        <taxon>Kickxellales</taxon>
        <taxon>Kickxellaceae</taxon>
        <taxon>Linderina</taxon>
    </lineage>
</organism>
<dbReference type="EMBL" id="JANBPW010002937">
    <property type="protein sequence ID" value="KAJ1939156.1"/>
    <property type="molecule type" value="Genomic_DNA"/>
</dbReference>
<sequence>RKQKPVRLRVFNLFKTWLEQHYVEQVEGDPLGLELLREFACTTLAEHMSAAADQLVRLIDKRRASQGGLRRMVPNLPHAAPPPILPRSLSRLRLMDINPLELARQFTLIDSTMFNKVRPIECLKTAWSKKPGDPKAFNGLTVEIAVNVKAMSTLSTQTTLWVTANILLEHEIKKRAAVIKYFISFAEYCRSLNNFNTLMSVLGALTSVPVERLTRTWQAVQQKALATYSQLKQIMRTDRNFSEYRDALHSCNPPAIPFVGIYLQDLTFIEDGNDDIIANSPHLINFAKRQRTAGTIRDLQQFQNVPYNLTPVAEIQDWLLKRLEELCPNGQSSDRLVEEFWKMSTTLEPKEKESERVLRLLQESGFL</sequence>
<reference evidence="1" key="1">
    <citation type="submission" date="2022-07" db="EMBL/GenBank/DDBJ databases">
        <title>Phylogenomic reconstructions and comparative analyses of Kickxellomycotina fungi.</title>
        <authorList>
            <person name="Reynolds N.K."/>
            <person name="Stajich J.E."/>
            <person name="Barry K."/>
            <person name="Grigoriev I.V."/>
            <person name="Crous P."/>
            <person name="Smith M.E."/>
        </authorList>
    </citation>
    <scope>NUCLEOTIDE SEQUENCE</scope>
    <source>
        <strain evidence="1">NRRL 5244</strain>
    </source>
</reference>
<comment type="caution">
    <text evidence="1">The sequence shown here is derived from an EMBL/GenBank/DDBJ whole genome shotgun (WGS) entry which is preliminary data.</text>
</comment>